<feature type="region of interest" description="Disordered" evidence="16">
    <location>
        <begin position="830"/>
        <end position="936"/>
    </location>
</feature>
<comment type="subcellular location">
    <subcellularLocation>
        <location evidence="1 15">Endoplasmic reticulum membrane</location>
        <topology evidence="1 15">Multi-pass membrane protein</topology>
    </subcellularLocation>
</comment>
<evidence type="ECO:0000256" key="7">
    <source>
        <dbReference type="ARBA" id="ARBA00022692"/>
    </source>
</evidence>
<name>A0A9W8BJT5_9FUNG</name>
<evidence type="ECO:0000256" key="16">
    <source>
        <dbReference type="SAM" id="MobiDB-lite"/>
    </source>
</evidence>
<gene>
    <name evidence="18" type="ORF">H4R26_002459</name>
</gene>
<comment type="pathway">
    <text evidence="2 15">Protein modification; protein glycosylation.</text>
</comment>
<dbReference type="Gene3D" id="2.80.10.50">
    <property type="match status" value="1"/>
</dbReference>
<keyword evidence="5 15" id="KW-0328">Glycosyltransferase</keyword>
<accession>A0A9W8BJT5</accession>
<feature type="transmembrane region" description="Helical" evidence="15">
    <location>
        <begin position="648"/>
        <end position="669"/>
    </location>
</feature>
<dbReference type="InterPro" id="IPR027005">
    <property type="entry name" value="PMT-like"/>
</dbReference>
<sequence>MAHLESMRYRKQPGVAAVYEDAAVISGMSAGTINSSGGSSSEAYGADDAANSRSDLGYSYEKKDLDYLVSQIPSGSGIAGGPSSQYATADRQHPRLSISKNQWITLAFIVLAAAYVRLWRLSNPANVVFDEVHFGKFAGKYINGTYFFDVHPPLAKMMFAAAGKFVGYDGVFDFKNIGDDYIAAGVPYIGMRLLPALLGLSMVPITYITLAALGHAADACALGSLLIAFENALLTQSRLILLDASLIFFTGLTVMCWALFFTESHRPFGNKWWAYLLLTGVNLGNALSCKWVGLFLIATIGVWTLKDLWEKLGDLSITPAQYFKHFVARAVALIVVPVVVYLFWFQIHFMALHKSGDGNAFMSPEFQNSLDGVSLGHTPRDIYFGSRIRIRHDATNAGYLHSHLSNYETGSKQQQITLYGFRDDNNYWVITRTDADEEAFQNSTDPHALQQIKDGDIVRLMHWRTHRRMHSHNERPPVTTNDYQNEVSGYGWEGFKGDSNDHWRVQILEGDSSIPDSKKKLMAIHSKFRLIHVNQRCALFSNRKKLPKWAHEQVEVTCMKSAKFPKTLWRIESNVNENIPKDAPLAEYRRPGLIAKVMEANSVMWRVNNGLTKSHPYESRPHTWPWMRRGMAFWGGDTRGIYLLGTPILWWMSFGAVIIFAGVQVVLFFRDRRGFHDRLLGARERYMESVGFVFVGWVLHWIPFFLMGRQLFLHHYLPALWLAILALVGSIDLFTRRLSRKVRQVLMIGLLLVTIRMYFQYSHIAYGSQWSSQGCQRSKWFKSWDYDCNRYAPLGSSKPSPPAVPSTALFNMVHDKGVVPDIGQQPVAIVQNHGGPGALNHKNDPAAAGAPPPAENFDPLEHENKLNEPAPRVHQDHLNSNSDRLDKDMKKKATEVHPHRDMPVADEAIHGENFVGGGGAIQQPVNAPQASTIAAA</sequence>
<evidence type="ECO:0000256" key="8">
    <source>
        <dbReference type="ARBA" id="ARBA00022737"/>
    </source>
</evidence>
<dbReference type="GO" id="GO:0004169">
    <property type="term" value="F:dolichyl-phosphate-mannose-protein mannosyltransferase activity"/>
    <property type="evidence" value="ECO:0007669"/>
    <property type="project" value="UniProtKB-UniRule"/>
</dbReference>
<evidence type="ECO:0000256" key="3">
    <source>
        <dbReference type="ARBA" id="ARBA00007222"/>
    </source>
</evidence>
<keyword evidence="8" id="KW-0677">Repeat</keyword>
<evidence type="ECO:0000256" key="6">
    <source>
        <dbReference type="ARBA" id="ARBA00022679"/>
    </source>
</evidence>
<feature type="compositionally biased region" description="Basic and acidic residues" evidence="16">
    <location>
        <begin position="859"/>
        <end position="910"/>
    </location>
</feature>
<evidence type="ECO:0000313" key="19">
    <source>
        <dbReference type="Proteomes" id="UP001150907"/>
    </source>
</evidence>
<dbReference type="InterPro" id="IPR016093">
    <property type="entry name" value="MIR_motif"/>
</dbReference>
<evidence type="ECO:0000256" key="15">
    <source>
        <dbReference type="RuleBase" id="RU367007"/>
    </source>
</evidence>
<dbReference type="CDD" id="cd23283">
    <property type="entry name" value="beta-trefoil_MIR_PMT1-like"/>
    <property type="match status" value="1"/>
</dbReference>
<evidence type="ECO:0000256" key="14">
    <source>
        <dbReference type="ARBA" id="ARBA00045102"/>
    </source>
</evidence>
<dbReference type="PROSITE" id="PS50919">
    <property type="entry name" value="MIR"/>
    <property type="match status" value="3"/>
</dbReference>
<evidence type="ECO:0000256" key="1">
    <source>
        <dbReference type="ARBA" id="ARBA00004477"/>
    </source>
</evidence>
<protein>
    <recommendedName>
        <fullName evidence="4 15">Dolichyl-phosphate-mannose--protein mannosyltransferase</fullName>
        <ecNumber evidence="4 15">2.4.1.109</ecNumber>
    </recommendedName>
</protein>
<proteinExistence type="inferred from homology"/>
<evidence type="ECO:0000256" key="9">
    <source>
        <dbReference type="ARBA" id="ARBA00022824"/>
    </source>
</evidence>
<comment type="similarity">
    <text evidence="3 15">Belongs to the glycosyltransferase 39 family.</text>
</comment>
<dbReference type="GO" id="GO:0005789">
    <property type="term" value="C:endoplasmic reticulum membrane"/>
    <property type="evidence" value="ECO:0007669"/>
    <property type="project" value="UniProtKB-SubCell"/>
</dbReference>
<dbReference type="InterPro" id="IPR036300">
    <property type="entry name" value="MIR_dom_sf"/>
</dbReference>
<dbReference type="EC" id="2.4.1.109" evidence="4 15"/>
<evidence type="ECO:0000256" key="4">
    <source>
        <dbReference type="ARBA" id="ARBA00012839"/>
    </source>
</evidence>
<dbReference type="InterPro" id="IPR003342">
    <property type="entry name" value="ArnT-like_N"/>
</dbReference>
<comment type="caution">
    <text evidence="18">The sequence shown here is derived from an EMBL/GenBank/DDBJ whole genome shotgun (WGS) entry which is preliminary data.</text>
</comment>
<keyword evidence="10 15" id="KW-1133">Transmembrane helix</keyword>
<feature type="transmembrane region" description="Helical" evidence="15">
    <location>
        <begin position="101"/>
        <end position="119"/>
    </location>
</feature>
<keyword evidence="7 15" id="KW-0812">Transmembrane</keyword>
<comment type="catalytic activity">
    <reaction evidence="14 15">
        <text>a di-trans,poly-cis-dolichyl beta-D-mannosyl phosphate + L-seryl-[protein] = 3-O-(alpha-D-mannosyl)-L-seryl-[protein] + a di-trans,poly-cis-dolichyl phosphate + H(+)</text>
        <dbReference type="Rhea" id="RHEA:17377"/>
        <dbReference type="Rhea" id="RHEA-COMP:9863"/>
        <dbReference type="Rhea" id="RHEA-COMP:13546"/>
        <dbReference type="Rhea" id="RHEA-COMP:19498"/>
        <dbReference type="Rhea" id="RHEA-COMP:19501"/>
        <dbReference type="ChEBI" id="CHEBI:15378"/>
        <dbReference type="ChEBI" id="CHEBI:29999"/>
        <dbReference type="ChEBI" id="CHEBI:57683"/>
        <dbReference type="ChEBI" id="CHEBI:58211"/>
        <dbReference type="ChEBI" id="CHEBI:137321"/>
        <dbReference type="EC" id="2.4.1.109"/>
    </reaction>
</comment>
<dbReference type="PANTHER" id="PTHR10050:SF50">
    <property type="entry name" value="DOLICHYL-PHOSPHATE-MANNOSE--PROTEIN MANNOSYLTRANSFERASE 1-RELATED"/>
    <property type="match status" value="1"/>
</dbReference>
<evidence type="ECO:0000256" key="2">
    <source>
        <dbReference type="ARBA" id="ARBA00004922"/>
    </source>
</evidence>
<keyword evidence="6 15" id="KW-0808">Transferase</keyword>
<feature type="domain" description="MIR" evidence="17">
    <location>
        <begin position="519"/>
        <end position="574"/>
    </location>
</feature>
<dbReference type="Proteomes" id="UP001150907">
    <property type="component" value="Unassembled WGS sequence"/>
</dbReference>
<feature type="domain" description="MIR" evidence="17">
    <location>
        <begin position="449"/>
        <end position="508"/>
    </location>
</feature>
<feature type="transmembrane region" description="Helical" evidence="15">
    <location>
        <begin position="713"/>
        <end position="735"/>
    </location>
</feature>
<keyword evidence="12" id="KW-0325">Glycoprotein</keyword>
<evidence type="ECO:0000256" key="5">
    <source>
        <dbReference type="ARBA" id="ARBA00022676"/>
    </source>
</evidence>
<keyword evidence="9 15" id="KW-0256">Endoplasmic reticulum</keyword>
<feature type="transmembrane region" description="Helical" evidence="15">
    <location>
        <begin position="690"/>
        <end position="707"/>
    </location>
</feature>
<feature type="transmembrane region" description="Helical" evidence="15">
    <location>
        <begin position="272"/>
        <end position="305"/>
    </location>
</feature>
<dbReference type="SUPFAM" id="SSF82109">
    <property type="entry name" value="MIR domain"/>
    <property type="match status" value="1"/>
</dbReference>
<keyword evidence="19" id="KW-1185">Reference proteome</keyword>
<dbReference type="Pfam" id="PF16192">
    <property type="entry name" value="PMT_4TMC"/>
    <property type="match status" value="1"/>
</dbReference>
<dbReference type="Pfam" id="PF02815">
    <property type="entry name" value="MIR"/>
    <property type="match status" value="1"/>
</dbReference>
<reference evidence="18" key="1">
    <citation type="submission" date="2022-07" db="EMBL/GenBank/DDBJ databases">
        <title>Phylogenomic reconstructions and comparative analyses of Kickxellomycotina fungi.</title>
        <authorList>
            <person name="Reynolds N.K."/>
            <person name="Stajich J.E."/>
            <person name="Barry K."/>
            <person name="Grigoriev I.V."/>
            <person name="Crous P."/>
            <person name="Smith M.E."/>
        </authorList>
    </citation>
    <scope>NUCLEOTIDE SEQUENCE</scope>
    <source>
        <strain evidence="18">IMI 214461</strain>
    </source>
</reference>
<dbReference type="OrthoDB" id="292747at2759"/>
<comment type="function">
    <text evidence="15">Transfers mannose from Dol-P-mannose to Ser or Thr residues on proteins.</text>
</comment>
<evidence type="ECO:0000256" key="12">
    <source>
        <dbReference type="ARBA" id="ARBA00023180"/>
    </source>
</evidence>
<comment type="catalytic activity">
    <reaction evidence="13 15">
        <text>a di-trans,poly-cis-dolichyl beta-D-mannosyl phosphate + L-threonyl-[protein] = 3-O-(alpha-D-mannosyl)-L-threonyl-[protein] + a di-trans,poly-cis-dolichyl phosphate + H(+)</text>
        <dbReference type="Rhea" id="RHEA:53396"/>
        <dbReference type="Rhea" id="RHEA-COMP:11060"/>
        <dbReference type="Rhea" id="RHEA-COMP:13547"/>
        <dbReference type="Rhea" id="RHEA-COMP:19498"/>
        <dbReference type="Rhea" id="RHEA-COMP:19501"/>
        <dbReference type="ChEBI" id="CHEBI:15378"/>
        <dbReference type="ChEBI" id="CHEBI:30013"/>
        <dbReference type="ChEBI" id="CHEBI:57683"/>
        <dbReference type="ChEBI" id="CHEBI:58211"/>
        <dbReference type="ChEBI" id="CHEBI:137323"/>
        <dbReference type="EC" id="2.4.1.109"/>
    </reaction>
</comment>
<feature type="compositionally biased region" description="Polar residues" evidence="16">
    <location>
        <begin position="923"/>
        <end position="936"/>
    </location>
</feature>
<organism evidence="18 19">
    <name type="scientific">Coemansia thaxteri</name>
    <dbReference type="NCBI Taxonomy" id="2663907"/>
    <lineage>
        <taxon>Eukaryota</taxon>
        <taxon>Fungi</taxon>
        <taxon>Fungi incertae sedis</taxon>
        <taxon>Zoopagomycota</taxon>
        <taxon>Kickxellomycotina</taxon>
        <taxon>Kickxellomycetes</taxon>
        <taxon>Kickxellales</taxon>
        <taxon>Kickxellaceae</taxon>
        <taxon>Coemansia</taxon>
    </lineage>
</organism>
<feature type="domain" description="MIR" evidence="17">
    <location>
        <begin position="379"/>
        <end position="433"/>
    </location>
</feature>
<feature type="transmembrane region" description="Helical" evidence="15">
    <location>
        <begin position="326"/>
        <end position="345"/>
    </location>
</feature>
<feature type="transmembrane region" description="Helical" evidence="15">
    <location>
        <begin position="205"/>
        <end position="227"/>
    </location>
</feature>
<dbReference type="Pfam" id="PF02366">
    <property type="entry name" value="PMT"/>
    <property type="match status" value="1"/>
</dbReference>
<dbReference type="AlphaFoldDB" id="A0A9W8BJT5"/>
<evidence type="ECO:0000259" key="17">
    <source>
        <dbReference type="PROSITE" id="PS50919"/>
    </source>
</evidence>
<dbReference type="SMART" id="SM00472">
    <property type="entry name" value="MIR"/>
    <property type="match status" value="3"/>
</dbReference>
<keyword evidence="11 15" id="KW-0472">Membrane</keyword>
<evidence type="ECO:0000313" key="18">
    <source>
        <dbReference type="EMBL" id="KAJ2004536.1"/>
    </source>
</evidence>
<dbReference type="InterPro" id="IPR032421">
    <property type="entry name" value="PMT_4TMC"/>
</dbReference>
<evidence type="ECO:0000256" key="11">
    <source>
        <dbReference type="ARBA" id="ARBA00023136"/>
    </source>
</evidence>
<evidence type="ECO:0000256" key="13">
    <source>
        <dbReference type="ARBA" id="ARBA00045085"/>
    </source>
</evidence>
<dbReference type="PANTHER" id="PTHR10050">
    <property type="entry name" value="DOLICHYL-PHOSPHATE-MANNOSE--PROTEIN MANNOSYLTRANSFERASE"/>
    <property type="match status" value="1"/>
</dbReference>
<dbReference type="EMBL" id="JANBQF010000149">
    <property type="protein sequence ID" value="KAJ2004536.1"/>
    <property type="molecule type" value="Genomic_DNA"/>
</dbReference>
<feature type="transmembrane region" description="Helical" evidence="15">
    <location>
        <begin position="239"/>
        <end position="260"/>
    </location>
</feature>
<evidence type="ECO:0000256" key="10">
    <source>
        <dbReference type="ARBA" id="ARBA00022989"/>
    </source>
</evidence>